<proteinExistence type="predicted"/>
<keyword evidence="1" id="KW-0472">Membrane</keyword>
<dbReference type="AlphaFoldDB" id="A0A516R1V4"/>
<evidence type="ECO:0008006" key="4">
    <source>
        <dbReference type="Google" id="ProtNLM"/>
    </source>
</evidence>
<accession>A0A516R1V4</accession>
<feature type="transmembrane region" description="Helical" evidence="1">
    <location>
        <begin position="67"/>
        <end position="92"/>
    </location>
</feature>
<organism evidence="2 3">
    <name type="scientific">Streptomyces spectabilis</name>
    <dbReference type="NCBI Taxonomy" id="68270"/>
    <lineage>
        <taxon>Bacteria</taxon>
        <taxon>Bacillati</taxon>
        <taxon>Actinomycetota</taxon>
        <taxon>Actinomycetes</taxon>
        <taxon>Kitasatosporales</taxon>
        <taxon>Streptomycetaceae</taxon>
        <taxon>Streptomyces</taxon>
    </lineage>
</organism>
<keyword evidence="1" id="KW-1133">Transmembrane helix</keyword>
<evidence type="ECO:0000313" key="3">
    <source>
        <dbReference type="Proteomes" id="UP000316806"/>
    </source>
</evidence>
<keyword evidence="1" id="KW-0812">Transmembrane</keyword>
<feature type="transmembrane region" description="Helical" evidence="1">
    <location>
        <begin position="45"/>
        <end position="61"/>
    </location>
</feature>
<sequence length="98" mass="10351">MQFAEAALKADGEARAMLLKLAEREQSDGMKLAIRADATARRGQILGIISILMVLVLAGYVAQLGQAGWACAITAVDVVSVAGVFVTGQVIVRGRRPR</sequence>
<gene>
    <name evidence="2" type="ORF">FH965_02695</name>
</gene>
<dbReference type="RefSeq" id="WP_144001178.1">
    <property type="nucleotide sequence ID" value="NZ_CP040916.1"/>
</dbReference>
<dbReference type="EMBL" id="CP040916">
    <property type="protein sequence ID" value="QDQ09600.1"/>
    <property type="molecule type" value="Genomic_DNA"/>
</dbReference>
<evidence type="ECO:0000313" key="2">
    <source>
        <dbReference type="EMBL" id="QDQ09600.1"/>
    </source>
</evidence>
<protein>
    <recommendedName>
        <fullName evidence="4">DUF2335 domain-containing protein</fullName>
    </recommendedName>
</protein>
<dbReference type="Proteomes" id="UP000316806">
    <property type="component" value="Chromosome"/>
</dbReference>
<evidence type="ECO:0000256" key="1">
    <source>
        <dbReference type="SAM" id="Phobius"/>
    </source>
</evidence>
<name>A0A516R1V4_STRST</name>
<reference evidence="2 3" key="1">
    <citation type="journal article" date="2019" name="J. Ind. Microbiol. Biotechnol.">
        <title>The complete genomic sequence of Streptomyces spectabilis NRRL-2792 and identification of secondary metabolite biosynthetic gene clusters.</title>
        <authorList>
            <person name="Sinha A."/>
            <person name="Phillips-Salemka S."/>
            <person name="Niraula T.A."/>
            <person name="Short K.A."/>
            <person name="Niraula N.P."/>
        </authorList>
    </citation>
    <scope>NUCLEOTIDE SEQUENCE [LARGE SCALE GENOMIC DNA]</scope>
    <source>
        <strain evidence="2 3">NRRL 2792</strain>
    </source>
</reference>